<name>A0ABW3XX39_9ACTN</name>
<organism evidence="2 3">
    <name type="scientific">Streptomyces kaempferi</name>
    <dbReference type="NCBI Taxonomy" id="333725"/>
    <lineage>
        <taxon>Bacteria</taxon>
        <taxon>Bacillati</taxon>
        <taxon>Actinomycetota</taxon>
        <taxon>Actinomycetes</taxon>
        <taxon>Kitasatosporales</taxon>
        <taxon>Streptomycetaceae</taxon>
        <taxon>Streptomyces</taxon>
    </lineage>
</organism>
<feature type="region of interest" description="Disordered" evidence="1">
    <location>
        <begin position="1"/>
        <end position="28"/>
    </location>
</feature>
<evidence type="ECO:0000256" key="1">
    <source>
        <dbReference type="SAM" id="MobiDB-lite"/>
    </source>
</evidence>
<protein>
    <submittedName>
        <fullName evidence="2">Uncharacterized protein</fullName>
    </submittedName>
</protein>
<proteinExistence type="predicted"/>
<dbReference type="EMBL" id="JBHTMM010000254">
    <property type="protein sequence ID" value="MFD1313743.1"/>
    <property type="molecule type" value="Genomic_DNA"/>
</dbReference>
<dbReference type="Proteomes" id="UP001597058">
    <property type="component" value="Unassembled WGS sequence"/>
</dbReference>
<dbReference type="RefSeq" id="WP_329528560.1">
    <property type="nucleotide sequence ID" value="NZ_JBHSKH010000128.1"/>
</dbReference>
<accession>A0ABW3XX39</accession>
<evidence type="ECO:0000313" key="2">
    <source>
        <dbReference type="EMBL" id="MFD1313743.1"/>
    </source>
</evidence>
<comment type="caution">
    <text evidence="2">The sequence shown here is derived from an EMBL/GenBank/DDBJ whole genome shotgun (WGS) entry which is preliminary data.</text>
</comment>
<gene>
    <name evidence="2" type="ORF">ACFQ5X_49800</name>
</gene>
<evidence type="ECO:0000313" key="3">
    <source>
        <dbReference type="Proteomes" id="UP001597058"/>
    </source>
</evidence>
<keyword evidence="3" id="KW-1185">Reference proteome</keyword>
<sequence>MAERRHPRTGLTSRAANPVLTTEPAPDANEWHHTLWARTVNSGIAP</sequence>
<reference evidence="3" key="1">
    <citation type="journal article" date="2019" name="Int. J. Syst. Evol. Microbiol.">
        <title>The Global Catalogue of Microorganisms (GCM) 10K type strain sequencing project: providing services to taxonomists for standard genome sequencing and annotation.</title>
        <authorList>
            <consortium name="The Broad Institute Genomics Platform"/>
            <consortium name="The Broad Institute Genome Sequencing Center for Infectious Disease"/>
            <person name="Wu L."/>
            <person name="Ma J."/>
        </authorList>
    </citation>
    <scope>NUCLEOTIDE SEQUENCE [LARGE SCALE GENOMIC DNA]</scope>
    <source>
        <strain evidence="3">CGMCC 4.7020</strain>
    </source>
</reference>